<evidence type="ECO:0000256" key="1">
    <source>
        <dbReference type="SAM" id="MobiDB-lite"/>
    </source>
</evidence>
<dbReference type="RefSeq" id="WP_150590683.1">
    <property type="nucleotide sequence ID" value="NZ_CABPSH010000010.1"/>
</dbReference>
<reference evidence="2 3" key="1">
    <citation type="submission" date="2019-08" db="EMBL/GenBank/DDBJ databases">
        <authorList>
            <person name="Peeters C."/>
        </authorList>
    </citation>
    <scope>NUCLEOTIDE SEQUENCE [LARGE SCALE GENOMIC DNA]</scope>
    <source>
        <strain evidence="2 3">LMG 31012</strain>
    </source>
</reference>
<proteinExistence type="predicted"/>
<protein>
    <submittedName>
        <fullName evidence="2">Uncharacterized protein</fullName>
    </submittedName>
</protein>
<dbReference type="EMBL" id="CABPSH010000010">
    <property type="protein sequence ID" value="VVE29774.1"/>
    <property type="molecule type" value="Genomic_DNA"/>
</dbReference>
<keyword evidence="3" id="KW-1185">Reference proteome</keyword>
<dbReference type="Proteomes" id="UP000400981">
    <property type="component" value="Unassembled WGS sequence"/>
</dbReference>
<accession>A0A5E4X0H6</accession>
<gene>
    <name evidence="2" type="ORF">PEP31012_03607</name>
</gene>
<name>A0A5E4X0H6_9BURK</name>
<evidence type="ECO:0000313" key="2">
    <source>
        <dbReference type="EMBL" id="VVE29774.1"/>
    </source>
</evidence>
<evidence type="ECO:0000313" key="3">
    <source>
        <dbReference type="Proteomes" id="UP000400981"/>
    </source>
</evidence>
<feature type="region of interest" description="Disordered" evidence="1">
    <location>
        <begin position="171"/>
        <end position="190"/>
    </location>
</feature>
<organism evidence="2 3">
    <name type="scientific">Pandoraea eparura</name>
    <dbReference type="NCBI Taxonomy" id="2508291"/>
    <lineage>
        <taxon>Bacteria</taxon>
        <taxon>Pseudomonadati</taxon>
        <taxon>Pseudomonadota</taxon>
        <taxon>Betaproteobacteria</taxon>
        <taxon>Burkholderiales</taxon>
        <taxon>Burkholderiaceae</taxon>
        <taxon>Pandoraea</taxon>
    </lineage>
</organism>
<dbReference type="AlphaFoldDB" id="A0A5E4X0H6"/>
<dbReference type="OrthoDB" id="6873399at2"/>
<sequence length="200" mass="21366">MSDQTARAEFRAALLSVLGMLQGVKLQSPGDWNLPAAKLPSIKVRYGGEEKQSLGNSGQTAFTTTSIFEIRVEVSAASGPAALLALEGLQADIEAAIFKSVPLRKLAQDFPFVRIQTDVSAEGETHIGGMLVSIGVQMYETFYPDVTAQLTEIDLTADLINVFDSAETYPNPPFPDAVTPAPRTEGPDGRAEGFVKATFS</sequence>